<evidence type="ECO:0000256" key="4">
    <source>
        <dbReference type="ARBA" id="ARBA00022807"/>
    </source>
</evidence>
<dbReference type="PANTHER" id="PTHR47053">
    <property type="entry name" value="MUREIN DD-ENDOPEPTIDASE MEPH-RELATED"/>
    <property type="match status" value="1"/>
</dbReference>
<dbReference type="Proteomes" id="UP001597010">
    <property type="component" value="Unassembled WGS sequence"/>
</dbReference>
<accession>A0ABW3AN46</accession>
<evidence type="ECO:0000259" key="5">
    <source>
        <dbReference type="PROSITE" id="PS51935"/>
    </source>
</evidence>
<dbReference type="SUPFAM" id="SSF54001">
    <property type="entry name" value="Cysteine proteinases"/>
    <property type="match status" value="1"/>
</dbReference>
<keyword evidence="2" id="KW-0645">Protease</keyword>
<comment type="caution">
    <text evidence="6">The sequence shown here is derived from an EMBL/GenBank/DDBJ whole genome shotgun (WGS) entry which is preliminary data.</text>
</comment>
<evidence type="ECO:0000313" key="7">
    <source>
        <dbReference type="Proteomes" id="UP001597010"/>
    </source>
</evidence>
<evidence type="ECO:0000256" key="3">
    <source>
        <dbReference type="ARBA" id="ARBA00022801"/>
    </source>
</evidence>
<dbReference type="RefSeq" id="WP_377110815.1">
    <property type="nucleotide sequence ID" value="NZ_JBHTHZ010000001.1"/>
</dbReference>
<dbReference type="PANTHER" id="PTHR47053:SF1">
    <property type="entry name" value="MUREIN DD-ENDOPEPTIDASE MEPH-RELATED"/>
    <property type="match status" value="1"/>
</dbReference>
<proteinExistence type="inferred from homology"/>
<dbReference type="EMBL" id="JBHTHZ010000001">
    <property type="protein sequence ID" value="MFD0792106.1"/>
    <property type="molecule type" value="Genomic_DNA"/>
</dbReference>
<comment type="similarity">
    <text evidence="1">Belongs to the peptidase C40 family.</text>
</comment>
<keyword evidence="3" id="KW-0378">Hydrolase</keyword>
<dbReference type="PROSITE" id="PS51935">
    <property type="entry name" value="NLPC_P60"/>
    <property type="match status" value="1"/>
</dbReference>
<dbReference type="InterPro" id="IPR051202">
    <property type="entry name" value="Peptidase_C40"/>
</dbReference>
<evidence type="ECO:0000256" key="1">
    <source>
        <dbReference type="ARBA" id="ARBA00007074"/>
    </source>
</evidence>
<evidence type="ECO:0000313" key="6">
    <source>
        <dbReference type="EMBL" id="MFD0792106.1"/>
    </source>
</evidence>
<dbReference type="InterPro" id="IPR000064">
    <property type="entry name" value="NLP_P60_dom"/>
</dbReference>
<reference evidence="7" key="1">
    <citation type="journal article" date="2019" name="Int. J. Syst. Evol. Microbiol.">
        <title>The Global Catalogue of Microorganisms (GCM) 10K type strain sequencing project: providing services to taxonomists for standard genome sequencing and annotation.</title>
        <authorList>
            <consortium name="The Broad Institute Genomics Platform"/>
            <consortium name="The Broad Institute Genome Sequencing Center for Infectious Disease"/>
            <person name="Wu L."/>
            <person name="Ma J."/>
        </authorList>
    </citation>
    <scope>NUCLEOTIDE SEQUENCE [LARGE SCALE GENOMIC DNA]</scope>
    <source>
        <strain evidence="7">CCUG 61484</strain>
    </source>
</reference>
<organism evidence="6 7">
    <name type="scientific">Mucilaginibacter litoreus</name>
    <dbReference type="NCBI Taxonomy" id="1048221"/>
    <lineage>
        <taxon>Bacteria</taxon>
        <taxon>Pseudomonadati</taxon>
        <taxon>Bacteroidota</taxon>
        <taxon>Sphingobacteriia</taxon>
        <taxon>Sphingobacteriales</taxon>
        <taxon>Sphingobacteriaceae</taxon>
        <taxon>Mucilaginibacter</taxon>
    </lineage>
</organism>
<dbReference type="Pfam" id="PF00877">
    <property type="entry name" value="NLPC_P60"/>
    <property type="match status" value="1"/>
</dbReference>
<protein>
    <submittedName>
        <fullName evidence="6">C40 family peptidase</fullName>
    </submittedName>
</protein>
<gene>
    <name evidence="6" type="ORF">ACFQZX_00675</name>
</gene>
<name>A0ABW3AN46_9SPHI</name>
<dbReference type="Gene3D" id="3.90.1720.10">
    <property type="entry name" value="endopeptidase domain like (from Nostoc punctiforme)"/>
    <property type="match status" value="1"/>
</dbReference>
<dbReference type="InterPro" id="IPR038765">
    <property type="entry name" value="Papain-like_cys_pep_sf"/>
</dbReference>
<keyword evidence="4" id="KW-0788">Thiol protease</keyword>
<sequence>MRYKYLLLFVLGLCASCGEPRRPDYVITQTGDTVIGGKRDTLPSAIPDSAGYFTKVPIGNLCPEQLVTFANTLKGTPYKYASTDPAEGFDCSGFITYVFNHFGIKVPRRSFDFVHVDHEVKISNAKPGDLILFTGTDSTDREVGHMGIVVSKPGDTVSFIHSTSGKGKGVVITPFNSYYAGRYVKTIRIFPQNDR</sequence>
<keyword evidence="7" id="KW-1185">Reference proteome</keyword>
<evidence type="ECO:0000256" key="2">
    <source>
        <dbReference type="ARBA" id="ARBA00022670"/>
    </source>
</evidence>
<feature type="domain" description="NlpC/P60" evidence="5">
    <location>
        <begin position="60"/>
        <end position="190"/>
    </location>
</feature>